<protein>
    <submittedName>
        <fullName evidence="2">Uncharacterized protein</fullName>
    </submittedName>
</protein>
<feature type="compositionally biased region" description="Basic and acidic residues" evidence="1">
    <location>
        <begin position="51"/>
        <end position="63"/>
    </location>
</feature>
<dbReference type="AlphaFoldDB" id="A0A7R8UGL4"/>
<sequence length="83" mass="9563">MTRSKQKKELEEQLAYSEVLRNGKVIQNTLIEPNPTKSKPNDKTPPLRITRSVEQRSSEEKGKPQISTRSSKNEKIQDSKQKL</sequence>
<dbReference type="OrthoDB" id="3666223at2759"/>
<keyword evidence="3" id="KW-1185">Reference proteome</keyword>
<reference evidence="2 3" key="1">
    <citation type="submission" date="2020-11" db="EMBL/GenBank/DDBJ databases">
        <authorList>
            <person name="Wallbank WR R."/>
            <person name="Pardo Diaz C."/>
            <person name="Kozak K."/>
            <person name="Martin S."/>
            <person name="Jiggins C."/>
            <person name="Moest M."/>
            <person name="Warren A I."/>
            <person name="Generalovic N T."/>
            <person name="Byers J.R.P. K."/>
            <person name="Montejo-Kovacevich G."/>
            <person name="Yen C E."/>
        </authorList>
    </citation>
    <scope>NUCLEOTIDE SEQUENCE [LARGE SCALE GENOMIC DNA]</scope>
</reference>
<gene>
    <name evidence="2" type="ORF">HERILL_LOCUS3353</name>
</gene>
<feature type="region of interest" description="Disordered" evidence="1">
    <location>
        <begin position="27"/>
        <end position="83"/>
    </location>
</feature>
<dbReference type="EMBL" id="LR899009">
    <property type="protein sequence ID" value="CAD7080187.1"/>
    <property type="molecule type" value="Genomic_DNA"/>
</dbReference>
<accession>A0A7R8UGL4</accession>
<dbReference type="InParanoid" id="A0A7R8UGL4"/>
<feature type="compositionally biased region" description="Polar residues" evidence="1">
    <location>
        <begin position="27"/>
        <end position="38"/>
    </location>
</feature>
<organism evidence="2 3">
    <name type="scientific">Hermetia illucens</name>
    <name type="common">Black soldier fly</name>
    <dbReference type="NCBI Taxonomy" id="343691"/>
    <lineage>
        <taxon>Eukaryota</taxon>
        <taxon>Metazoa</taxon>
        <taxon>Ecdysozoa</taxon>
        <taxon>Arthropoda</taxon>
        <taxon>Hexapoda</taxon>
        <taxon>Insecta</taxon>
        <taxon>Pterygota</taxon>
        <taxon>Neoptera</taxon>
        <taxon>Endopterygota</taxon>
        <taxon>Diptera</taxon>
        <taxon>Brachycera</taxon>
        <taxon>Stratiomyomorpha</taxon>
        <taxon>Stratiomyidae</taxon>
        <taxon>Hermetiinae</taxon>
        <taxon>Hermetia</taxon>
    </lineage>
</organism>
<name>A0A7R8UGL4_HERIL</name>
<dbReference type="Proteomes" id="UP000594454">
    <property type="component" value="Chromosome 1"/>
</dbReference>
<evidence type="ECO:0000313" key="3">
    <source>
        <dbReference type="Proteomes" id="UP000594454"/>
    </source>
</evidence>
<evidence type="ECO:0000313" key="2">
    <source>
        <dbReference type="EMBL" id="CAD7080187.1"/>
    </source>
</evidence>
<proteinExistence type="predicted"/>
<feature type="compositionally biased region" description="Basic and acidic residues" evidence="1">
    <location>
        <begin position="71"/>
        <end position="83"/>
    </location>
</feature>
<evidence type="ECO:0000256" key="1">
    <source>
        <dbReference type="SAM" id="MobiDB-lite"/>
    </source>
</evidence>